<organism evidence="2 3">
    <name type="scientific">Tetrabaena socialis</name>
    <dbReference type="NCBI Taxonomy" id="47790"/>
    <lineage>
        <taxon>Eukaryota</taxon>
        <taxon>Viridiplantae</taxon>
        <taxon>Chlorophyta</taxon>
        <taxon>core chlorophytes</taxon>
        <taxon>Chlorophyceae</taxon>
        <taxon>CS clade</taxon>
        <taxon>Chlamydomonadales</taxon>
        <taxon>Tetrabaenaceae</taxon>
        <taxon>Tetrabaena</taxon>
    </lineage>
</organism>
<dbReference type="EMBL" id="PGGS01000029">
    <property type="protein sequence ID" value="PNH11489.1"/>
    <property type="molecule type" value="Genomic_DNA"/>
</dbReference>
<comment type="caution">
    <text evidence="2">The sequence shown here is derived from an EMBL/GenBank/DDBJ whole genome shotgun (WGS) entry which is preliminary data.</text>
</comment>
<dbReference type="Proteomes" id="UP000236333">
    <property type="component" value="Unassembled WGS sequence"/>
</dbReference>
<evidence type="ECO:0000256" key="1">
    <source>
        <dbReference type="SAM" id="MobiDB-lite"/>
    </source>
</evidence>
<keyword evidence="3" id="KW-1185">Reference proteome</keyword>
<name>A0A2J8AG48_9CHLO</name>
<proteinExistence type="predicted"/>
<evidence type="ECO:0000313" key="2">
    <source>
        <dbReference type="EMBL" id="PNH11489.1"/>
    </source>
</evidence>
<feature type="compositionally biased region" description="Polar residues" evidence="1">
    <location>
        <begin position="135"/>
        <end position="144"/>
    </location>
</feature>
<reference evidence="2 3" key="1">
    <citation type="journal article" date="2017" name="Mol. Biol. Evol.">
        <title>The 4-celled Tetrabaena socialis nuclear genome reveals the essential components for genetic control of cell number at the origin of multicellularity in the volvocine lineage.</title>
        <authorList>
            <person name="Featherston J."/>
            <person name="Arakaki Y."/>
            <person name="Hanschen E.R."/>
            <person name="Ferris P.J."/>
            <person name="Michod R.E."/>
            <person name="Olson B.J.S.C."/>
            <person name="Nozaki H."/>
            <person name="Durand P.M."/>
        </authorList>
    </citation>
    <scope>NUCLEOTIDE SEQUENCE [LARGE SCALE GENOMIC DNA]</scope>
    <source>
        <strain evidence="2 3">NIES-571</strain>
    </source>
</reference>
<feature type="non-terminal residue" evidence="2">
    <location>
        <position position="264"/>
    </location>
</feature>
<gene>
    <name evidence="2" type="ORF">TSOC_001678</name>
</gene>
<evidence type="ECO:0000313" key="3">
    <source>
        <dbReference type="Proteomes" id="UP000236333"/>
    </source>
</evidence>
<protein>
    <recommendedName>
        <fullName evidence="4">Plastid lipid-associated protein/fibrillin conserved domain-containing protein</fullName>
    </recommendedName>
</protein>
<feature type="region of interest" description="Disordered" evidence="1">
    <location>
        <begin position="129"/>
        <end position="155"/>
    </location>
</feature>
<sequence length="264" mass="27043">MSAPHQNGAGLDVFCFRVSLPYADASLVNYPQGREQYTGPIDAGSGSLLLIVLRAISNDAELQMDTCWRHAASLLPRIPLTVARSAGDEVVGGNGNSAPHIPIDASAVTGEPAAPVSTASGVEATAAAPRHVGTHASTTASNGNGDPRRPSARATAQIERLQVQLLAALSSLDRGLAANPSRTRLEYCALSISLSLDLPSWPIVQAREAAEVDDLCSQIEGLGGAVLLAPLPGSGPAPAPGAGDPAPDLLSGTWRLVYSSGFNS</sequence>
<dbReference type="AlphaFoldDB" id="A0A2J8AG48"/>
<accession>A0A2J8AG48</accession>
<evidence type="ECO:0008006" key="4">
    <source>
        <dbReference type="Google" id="ProtNLM"/>
    </source>
</evidence>